<comment type="caution">
    <text evidence="2">The sequence shown here is derived from an EMBL/GenBank/DDBJ whole genome shotgun (WGS) entry which is preliminary data.</text>
</comment>
<feature type="coiled-coil region" evidence="1">
    <location>
        <begin position="31"/>
        <end position="87"/>
    </location>
</feature>
<name>A0A418MIC8_9BACT</name>
<evidence type="ECO:0000256" key="1">
    <source>
        <dbReference type="SAM" id="Coils"/>
    </source>
</evidence>
<dbReference type="Proteomes" id="UP000283523">
    <property type="component" value="Unassembled WGS sequence"/>
</dbReference>
<dbReference type="AlphaFoldDB" id="A0A418MIC8"/>
<dbReference type="EMBL" id="QXED01000001">
    <property type="protein sequence ID" value="RIV27198.1"/>
    <property type="molecule type" value="Genomic_DNA"/>
</dbReference>
<evidence type="ECO:0000313" key="2">
    <source>
        <dbReference type="EMBL" id="RIV27198.1"/>
    </source>
</evidence>
<accession>A0A418MIC8</accession>
<protein>
    <submittedName>
        <fullName evidence="2">Uncharacterized protein</fullName>
    </submittedName>
</protein>
<evidence type="ECO:0000313" key="3">
    <source>
        <dbReference type="Proteomes" id="UP000283523"/>
    </source>
</evidence>
<gene>
    <name evidence="2" type="ORF">DYU11_02480</name>
</gene>
<sequence>MRGQAAPKPTDEIAVNSNFSTNFRAERDQTIARLTEQRVQLDREIEELSCEINRRQGHQLAILEEGLAELKRERQELIENIAIVEEATAETWQDIKIGFSHVGHSLDGVLNGAEQNSP</sequence>
<reference evidence="2 3" key="1">
    <citation type="submission" date="2018-08" db="EMBL/GenBank/DDBJ databases">
        <title>Fibrisoma montanum sp. nov., isolated from Danxia mountain soil.</title>
        <authorList>
            <person name="Huang Y."/>
        </authorList>
    </citation>
    <scope>NUCLEOTIDE SEQUENCE [LARGE SCALE GENOMIC DNA]</scope>
    <source>
        <strain evidence="2 3">HYT19</strain>
    </source>
</reference>
<proteinExistence type="predicted"/>
<keyword evidence="1" id="KW-0175">Coiled coil</keyword>
<organism evidence="2 3">
    <name type="scientific">Fibrisoma montanum</name>
    <dbReference type="NCBI Taxonomy" id="2305895"/>
    <lineage>
        <taxon>Bacteria</taxon>
        <taxon>Pseudomonadati</taxon>
        <taxon>Bacteroidota</taxon>
        <taxon>Cytophagia</taxon>
        <taxon>Cytophagales</taxon>
        <taxon>Spirosomataceae</taxon>
        <taxon>Fibrisoma</taxon>
    </lineage>
</organism>
<keyword evidence="3" id="KW-1185">Reference proteome</keyword>